<dbReference type="InterPro" id="IPR011766">
    <property type="entry name" value="TPP_enzyme_TPP-bd"/>
</dbReference>
<evidence type="ECO:0000256" key="6">
    <source>
        <dbReference type="ARBA" id="ARBA00023211"/>
    </source>
</evidence>
<keyword evidence="12" id="KW-1185">Reference proteome</keyword>
<dbReference type="CDD" id="cd07037">
    <property type="entry name" value="TPP_PYR_MenD"/>
    <property type="match status" value="1"/>
</dbReference>
<dbReference type="Pfam" id="PF02775">
    <property type="entry name" value="TPP_enzyme_C"/>
    <property type="match status" value="1"/>
</dbReference>
<dbReference type="EMBL" id="JBBAXC010000016">
    <property type="protein sequence ID" value="MEI5908768.1"/>
    <property type="molecule type" value="Genomic_DNA"/>
</dbReference>
<dbReference type="CDD" id="cd02009">
    <property type="entry name" value="TPP_SHCHC_synthase"/>
    <property type="match status" value="1"/>
</dbReference>
<evidence type="ECO:0000256" key="7">
    <source>
        <dbReference type="HAMAP-Rule" id="MF_01659"/>
    </source>
</evidence>
<dbReference type="InterPro" id="IPR029061">
    <property type="entry name" value="THDP-binding"/>
</dbReference>
<evidence type="ECO:0000259" key="10">
    <source>
        <dbReference type="Pfam" id="PF16582"/>
    </source>
</evidence>
<comment type="subunit">
    <text evidence="7">Homodimer.</text>
</comment>
<proteinExistence type="inferred from homology"/>
<organism evidence="11 12">
    <name type="scientific">Bacillus spongiae</name>
    <dbReference type="NCBI Taxonomy" id="2683610"/>
    <lineage>
        <taxon>Bacteria</taxon>
        <taxon>Bacillati</taxon>
        <taxon>Bacillota</taxon>
        <taxon>Bacilli</taxon>
        <taxon>Bacillales</taxon>
        <taxon>Bacillaceae</taxon>
        <taxon>Bacillus</taxon>
    </lineage>
</organism>
<comment type="pathway">
    <text evidence="7">Quinol/quinone metabolism; 1,4-dihydroxy-2-naphthoate biosynthesis; 1,4-dihydroxy-2-naphthoate from chorismate: step 2/7.</text>
</comment>
<dbReference type="RefSeq" id="WP_336588216.1">
    <property type="nucleotide sequence ID" value="NZ_JBBAXC010000016.1"/>
</dbReference>
<dbReference type="Gene3D" id="3.40.50.1220">
    <property type="entry name" value="TPP-binding domain"/>
    <property type="match status" value="1"/>
</dbReference>
<evidence type="ECO:0000256" key="3">
    <source>
        <dbReference type="ARBA" id="ARBA00022723"/>
    </source>
</evidence>
<comment type="pathway">
    <text evidence="7">Quinol/quinone metabolism; menaquinone biosynthesis.</text>
</comment>
<comment type="cofactor">
    <cofactor evidence="7">
        <name>Mg(2+)</name>
        <dbReference type="ChEBI" id="CHEBI:18420"/>
    </cofactor>
    <cofactor evidence="7">
        <name>Mn(2+)</name>
        <dbReference type="ChEBI" id="CHEBI:29035"/>
    </cofactor>
</comment>
<keyword evidence="3 7" id="KW-0479">Metal-binding</keyword>
<evidence type="ECO:0000256" key="4">
    <source>
        <dbReference type="ARBA" id="ARBA00022842"/>
    </source>
</evidence>
<evidence type="ECO:0000256" key="1">
    <source>
        <dbReference type="ARBA" id="ARBA00022428"/>
    </source>
</evidence>
<feature type="domain" description="Thiamine pyrophosphate enzyme N-terminal TPP-binding" evidence="9">
    <location>
        <begin position="14"/>
        <end position="126"/>
    </location>
</feature>
<evidence type="ECO:0000313" key="11">
    <source>
        <dbReference type="EMBL" id="MEI5908768.1"/>
    </source>
</evidence>
<comment type="cofactor">
    <cofactor evidence="7">
        <name>thiamine diphosphate</name>
        <dbReference type="ChEBI" id="CHEBI:58937"/>
    </cofactor>
    <text evidence="7">Binds 1 thiamine pyrophosphate per subunit.</text>
</comment>
<comment type="function">
    <text evidence="7">Catalyzes the thiamine diphosphate-dependent decarboxylation of 2-oxoglutarate and the subsequent addition of the resulting succinic semialdehyde-thiamine pyrophosphate anion to isochorismate to yield 2-succinyl-5-enolpyruvyl-6-hydroxy-3-cyclohexene-1-carboxylate (SEPHCHC).</text>
</comment>
<dbReference type="InterPro" id="IPR029035">
    <property type="entry name" value="DHS-like_NAD/FAD-binding_dom"/>
</dbReference>
<comment type="catalytic activity">
    <reaction evidence="7">
        <text>isochorismate + 2-oxoglutarate + H(+) = 5-enolpyruvoyl-6-hydroxy-2-succinyl-cyclohex-3-ene-1-carboxylate + CO2</text>
        <dbReference type="Rhea" id="RHEA:25593"/>
        <dbReference type="ChEBI" id="CHEBI:15378"/>
        <dbReference type="ChEBI" id="CHEBI:16526"/>
        <dbReference type="ChEBI" id="CHEBI:16810"/>
        <dbReference type="ChEBI" id="CHEBI:29780"/>
        <dbReference type="ChEBI" id="CHEBI:58818"/>
        <dbReference type="EC" id="2.2.1.9"/>
    </reaction>
</comment>
<dbReference type="Pfam" id="PF16582">
    <property type="entry name" value="TPP_enzyme_M_2"/>
    <property type="match status" value="1"/>
</dbReference>
<dbReference type="PIRSF" id="PIRSF004983">
    <property type="entry name" value="MenD"/>
    <property type="match status" value="1"/>
</dbReference>
<dbReference type="GO" id="GO:0070204">
    <property type="term" value="F:2-succinyl-5-enolpyruvyl-6-hydroxy-3-cyclohexene-1-carboxylic-acid synthase activity"/>
    <property type="evidence" value="ECO:0007669"/>
    <property type="project" value="UniProtKB-EC"/>
</dbReference>
<dbReference type="InterPro" id="IPR012001">
    <property type="entry name" value="Thiamin_PyroP_enz_TPP-bd_dom"/>
</dbReference>
<protein>
    <recommendedName>
        <fullName evidence="7">2-succinyl-5-enolpyruvyl-6-hydroxy-3-cyclohexene-1-carboxylate synthase</fullName>
        <shortName evidence="7">SEPHCHC synthase</shortName>
        <ecNumber evidence="7">2.2.1.9</ecNumber>
    </recommendedName>
    <alternativeName>
        <fullName evidence="7">Menaquinone biosynthesis protein MenD</fullName>
    </alternativeName>
</protein>
<dbReference type="PANTHER" id="PTHR42916">
    <property type="entry name" value="2-SUCCINYL-5-ENOLPYRUVYL-6-HYDROXY-3-CYCLOHEXENE-1-CARBOXYLATE SYNTHASE"/>
    <property type="match status" value="1"/>
</dbReference>
<sequence>MTNHPDTLTAFTAGMVQQLYQSGVENVVISPGSRSTPLALMFAEHPNIDMHINIDERSAAFFALGMAKAANKPVALLCTSGTAAANYYPAIIEAKYSRIPLIVITADRPHELREVGAPQAIDQIQLYGNHVKWFVDLPIPENDDSVIRFVQSSMKRGVMTALESPAGPVHFNVPFREPLIPDLVKAHSYFQSTVQDFEIGTKRLSSHSLEELAHQLDDKEKGLIICGPMENGDHVKAILNLAKKLQFPILADPLSYMRSGLHNEVIECYDSFLKVQDFQQKFKPDCLIRFGAMPVSKTLTQYIQQHEEIPHWIIDPGRGWRDPISRGTHTLYVDESSFCIDIMNFLQKRTSSKWLINWKKANEKVKLVLENENKLLSHTTINEVNLFSTLKTSLPPSSTILVGNSMPIRDMDTFFHQSDHQMTVMANRGANGIDGVVSTALGISALKRDTFLLIGDISFFHDLNGLLAAKMYKLNLTIIVINNNGGGIFSYLPQSKHPTHFEELFGTPTDIDFQSIVEEYGGKFERVRTWADWLTSIDDAQEHRGLAVIEVVTNRQESVDIHRSFFDAVSQEIRNWLETEES</sequence>
<feature type="domain" description="Thiamine pyrophosphate enzyme TPP-binding" evidence="8">
    <location>
        <begin position="423"/>
        <end position="551"/>
    </location>
</feature>
<keyword evidence="1 7" id="KW-0474">Menaquinone biosynthesis</keyword>
<dbReference type="Gene3D" id="3.40.50.970">
    <property type="match status" value="2"/>
</dbReference>
<evidence type="ECO:0000313" key="12">
    <source>
        <dbReference type="Proteomes" id="UP001312865"/>
    </source>
</evidence>
<dbReference type="Proteomes" id="UP001312865">
    <property type="component" value="Unassembled WGS sequence"/>
</dbReference>
<keyword evidence="4 7" id="KW-0460">Magnesium</keyword>
<name>A0ABU8HI69_9BACI</name>
<dbReference type="NCBIfam" id="TIGR00173">
    <property type="entry name" value="menD"/>
    <property type="match status" value="1"/>
</dbReference>
<dbReference type="SUPFAM" id="SSF52467">
    <property type="entry name" value="DHS-like NAD/FAD-binding domain"/>
    <property type="match status" value="1"/>
</dbReference>
<dbReference type="Pfam" id="PF02776">
    <property type="entry name" value="TPP_enzyme_N"/>
    <property type="match status" value="1"/>
</dbReference>
<evidence type="ECO:0000259" key="9">
    <source>
        <dbReference type="Pfam" id="PF02776"/>
    </source>
</evidence>
<dbReference type="PANTHER" id="PTHR42916:SF1">
    <property type="entry name" value="PROTEIN PHYLLO, CHLOROPLASTIC"/>
    <property type="match status" value="1"/>
</dbReference>
<comment type="similarity">
    <text evidence="7">Belongs to the TPP enzyme family. MenD subfamily.</text>
</comment>
<evidence type="ECO:0000259" key="8">
    <source>
        <dbReference type="Pfam" id="PF02775"/>
    </source>
</evidence>
<keyword evidence="2 7" id="KW-0808">Transferase</keyword>
<accession>A0ABU8HI69</accession>
<feature type="domain" description="Menaquinone biosynthesis protein MenD middle" evidence="10">
    <location>
        <begin position="219"/>
        <end position="399"/>
    </location>
</feature>
<dbReference type="HAMAP" id="MF_01659">
    <property type="entry name" value="MenD"/>
    <property type="match status" value="1"/>
</dbReference>
<comment type="caution">
    <text evidence="11">The sequence shown here is derived from an EMBL/GenBank/DDBJ whole genome shotgun (WGS) entry which is preliminary data.</text>
</comment>
<dbReference type="InterPro" id="IPR032264">
    <property type="entry name" value="MenD_middle"/>
</dbReference>
<evidence type="ECO:0000256" key="2">
    <source>
        <dbReference type="ARBA" id="ARBA00022679"/>
    </source>
</evidence>
<dbReference type="InterPro" id="IPR004433">
    <property type="entry name" value="MenaQ_synth_MenD"/>
</dbReference>
<dbReference type="EC" id="2.2.1.9" evidence="7"/>
<dbReference type="SUPFAM" id="SSF52518">
    <property type="entry name" value="Thiamin diphosphate-binding fold (THDP-binding)"/>
    <property type="match status" value="2"/>
</dbReference>
<reference evidence="11 12" key="1">
    <citation type="journal article" date="2018" name="J. Microbiol.">
        <title>Bacillus spongiae sp. nov., isolated from sponge of Jeju Island.</title>
        <authorList>
            <person name="Lee G.E."/>
            <person name="Im W.T."/>
            <person name="Park J.S."/>
        </authorList>
    </citation>
    <scope>NUCLEOTIDE SEQUENCE [LARGE SCALE GENOMIC DNA]</scope>
    <source>
        <strain evidence="11 12">135PIL107-10</strain>
    </source>
</reference>
<keyword evidence="5 7" id="KW-0786">Thiamine pyrophosphate</keyword>
<keyword evidence="6 7" id="KW-0464">Manganese</keyword>
<gene>
    <name evidence="7 11" type="primary">menD</name>
    <name evidence="11" type="ORF">WAK64_17105</name>
</gene>
<evidence type="ECO:0000256" key="5">
    <source>
        <dbReference type="ARBA" id="ARBA00023052"/>
    </source>
</evidence>